<evidence type="ECO:0000313" key="3">
    <source>
        <dbReference type="Proteomes" id="UP000078200"/>
    </source>
</evidence>
<proteinExistence type="predicted"/>
<dbReference type="EnsemblMetazoa" id="GAUT008330-RA">
    <property type="protein sequence ID" value="GAUT008330-PA"/>
    <property type="gene ID" value="GAUT008330"/>
</dbReference>
<evidence type="ECO:0000256" key="1">
    <source>
        <dbReference type="SAM" id="MobiDB-lite"/>
    </source>
</evidence>
<organism evidence="2 3">
    <name type="scientific">Glossina austeni</name>
    <name type="common">Savannah tsetse fly</name>
    <dbReference type="NCBI Taxonomy" id="7395"/>
    <lineage>
        <taxon>Eukaryota</taxon>
        <taxon>Metazoa</taxon>
        <taxon>Ecdysozoa</taxon>
        <taxon>Arthropoda</taxon>
        <taxon>Hexapoda</taxon>
        <taxon>Insecta</taxon>
        <taxon>Pterygota</taxon>
        <taxon>Neoptera</taxon>
        <taxon>Endopterygota</taxon>
        <taxon>Diptera</taxon>
        <taxon>Brachycera</taxon>
        <taxon>Muscomorpha</taxon>
        <taxon>Hippoboscoidea</taxon>
        <taxon>Glossinidae</taxon>
        <taxon>Glossina</taxon>
    </lineage>
</organism>
<feature type="region of interest" description="Disordered" evidence="1">
    <location>
        <begin position="45"/>
        <end position="72"/>
    </location>
</feature>
<reference evidence="2" key="1">
    <citation type="submission" date="2020-05" db="UniProtKB">
        <authorList>
            <consortium name="EnsemblMetazoa"/>
        </authorList>
    </citation>
    <scope>IDENTIFICATION</scope>
    <source>
        <strain evidence="2">TTRI</strain>
    </source>
</reference>
<keyword evidence="3" id="KW-1185">Reference proteome</keyword>
<protein>
    <submittedName>
        <fullName evidence="2">Uncharacterized protein</fullName>
    </submittedName>
</protein>
<sequence length="155" mass="18014">MIEWTGADIMVNGTSLTILAARQLNLSGIVQQRIAIILNECGKKDRNKRKRMERNEKQRKGKERKGKEEEEECKSEIYLSVAVFNYGRNSLCLCMHSKKKALKQPSATSGYQLDQRKEERWIIINRRVTNNTKQNLRNATDSATNRLDHWDQSAF</sequence>
<dbReference type="Proteomes" id="UP000078200">
    <property type="component" value="Unassembled WGS sequence"/>
</dbReference>
<name>A0A1A9ULH0_GLOAU</name>
<accession>A0A1A9ULH0</accession>
<evidence type="ECO:0000313" key="2">
    <source>
        <dbReference type="EnsemblMetazoa" id="GAUT008330-PA"/>
    </source>
</evidence>
<dbReference type="VEuPathDB" id="VectorBase:GAUT008330"/>
<dbReference type="AlphaFoldDB" id="A0A1A9ULH0"/>